<dbReference type="InterPro" id="IPR012940">
    <property type="entry name" value="NABP"/>
</dbReference>
<dbReference type="EMBL" id="JASCZI010163032">
    <property type="protein sequence ID" value="MED6179231.1"/>
    <property type="molecule type" value="Genomic_DNA"/>
</dbReference>
<organism evidence="2 3">
    <name type="scientific">Stylosanthes scabra</name>
    <dbReference type="NCBI Taxonomy" id="79078"/>
    <lineage>
        <taxon>Eukaryota</taxon>
        <taxon>Viridiplantae</taxon>
        <taxon>Streptophyta</taxon>
        <taxon>Embryophyta</taxon>
        <taxon>Tracheophyta</taxon>
        <taxon>Spermatophyta</taxon>
        <taxon>Magnoliopsida</taxon>
        <taxon>eudicotyledons</taxon>
        <taxon>Gunneridae</taxon>
        <taxon>Pentapetalae</taxon>
        <taxon>rosids</taxon>
        <taxon>fabids</taxon>
        <taxon>Fabales</taxon>
        <taxon>Fabaceae</taxon>
        <taxon>Papilionoideae</taxon>
        <taxon>50 kb inversion clade</taxon>
        <taxon>dalbergioids sensu lato</taxon>
        <taxon>Dalbergieae</taxon>
        <taxon>Pterocarpus clade</taxon>
        <taxon>Stylosanthes</taxon>
    </lineage>
</organism>
<feature type="domain" description="Nucleic acid binding NABP" evidence="1">
    <location>
        <begin position="1"/>
        <end position="126"/>
    </location>
</feature>
<accession>A0ABU6W377</accession>
<protein>
    <recommendedName>
        <fullName evidence="1">Nucleic acid binding NABP domain-containing protein</fullName>
    </recommendedName>
</protein>
<feature type="non-terminal residue" evidence="2">
    <location>
        <position position="127"/>
    </location>
</feature>
<evidence type="ECO:0000259" key="1">
    <source>
        <dbReference type="Pfam" id="PF07990"/>
    </source>
</evidence>
<name>A0ABU6W377_9FABA</name>
<gene>
    <name evidence="2" type="ORF">PIB30_115193</name>
</gene>
<evidence type="ECO:0000313" key="2">
    <source>
        <dbReference type="EMBL" id="MED6179231.1"/>
    </source>
</evidence>
<evidence type="ECO:0000313" key="3">
    <source>
        <dbReference type="Proteomes" id="UP001341840"/>
    </source>
</evidence>
<dbReference type="Proteomes" id="UP001341840">
    <property type="component" value="Unassembled WGS sequence"/>
</dbReference>
<dbReference type="Pfam" id="PF07990">
    <property type="entry name" value="NABP"/>
    <property type="match status" value="1"/>
</dbReference>
<sequence length="127" mass="13270">MANQLGTANLPPLLENVAVASAMGAPGMDSRILGGGLPSGVAAPADVHSHGRLGNQIAGGALQSPYIDPSYLQYMRTSDYAAAQLAALNDPSMDRSYLGNSYMNLLELQKAYLGTVLSPQKSQYNVS</sequence>
<reference evidence="2 3" key="1">
    <citation type="journal article" date="2023" name="Plants (Basel)">
        <title>Bridging the Gap: Combining Genomics and Transcriptomics Approaches to Understand Stylosanthes scabra, an Orphan Legume from the Brazilian Caatinga.</title>
        <authorList>
            <person name="Ferreira-Neto J.R.C."/>
            <person name="da Silva M.D."/>
            <person name="Binneck E."/>
            <person name="de Melo N.F."/>
            <person name="da Silva R.H."/>
            <person name="de Melo A.L.T.M."/>
            <person name="Pandolfi V."/>
            <person name="Bustamante F.O."/>
            <person name="Brasileiro-Vidal A.C."/>
            <person name="Benko-Iseppon A.M."/>
        </authorList>
    </citation>
    <scope>NUCLEOTIDE SEQUENCE [LARGE SCALE GENOMIC DNA]</scope>
    <source>
        <tissue evidence="2">Leaves</tissue>
    </source>
</reference>
<comment type="caution">
    <text evidence="2">The sequence shown here is derived from an EMBL/GenBank/DDBJ whole genome shotgun (WGS) entry which is preliminary data.</text>
</comment>
<proteinExistence type="predicted"/>
<keyword evidence="3" id="KW-1185">Reference proteome</keyword>